<evidence type="ECO:0000313" key="2">
    <source>
        <dbReference type="EMBL" id="QJA73899.1"/>
    </source>
</evidence>
<organism evidence="1">
    <name type="scientific">viral metagenome</name>
    <dbReference type="NCBI Taxonomy" id="1070528"/>
    <lineage>
        <taxon>unclassified sequences</taxon>
        <taxon>metagenomes</taxon>
        <taxon>organismal metagenomes</taxon>
    </lineage>
</organism>
<dbReference type="EMBL" id="MT142061">
    <property type="protein sequence ID" value="QJA73899.1"/>
    <property type="molecule type" value="Genomic_DNA"/>
</dbReference>
<evidence type="ECO:0000313" key="1">
    <source>
        <dbReference type="EMBL" id="QJA54326.1"/>
    </source>
</evidence>
<dbReference type="AlphaFoldDB" id="A0A6H2A2A8"/>
<dbReference type="EMBL" id="MT144496">
    <property type="protein sequence ID" value="QJA54326.1"/>
    <property type="molecule type" value="Genomic_DNA"/>
</dbReference>
<protein>
    <submittedName>
        <fullName evidence="1">Uncharacterized protein</fullName>
    </submittedName>
</protein>
<sequence length="102" mass="11754">MKNKVLIYENCSITISAGDRIIYNKKYGSTDKEAAPFWGGQYGHIKGTVLSYSNEEYIKKFGKYSYPLRILWDNGKINGFELPWIPHFTIISPKQLNLFQGV</sequence>
<evidence type="ECO:0000313" key="3">
    <source>
        <dbReference type="EMBL" id="QJA87885.1"/>
    </source>
</evidence>
<dbReference type="EMBL" id="MT142739">
    <property type="protein sequence ID" value="QJA87885.1"/>
    <property type="molecule type" value="Genomic_DNA"/>
</dbReference>
<gene>
    <name evidence="2" type="ORF">MM415A02162_0003</name>
    <name evidence="3" type="ORF">MM415B02872_0003</name>
    <name evidence="1" type="ORF">TM448A04617_0011</name>
</gene>
<reference evidence="1" key="1">
    <citation type="submission" date="2020-03" db="EMBL/GenBank/DDBJ databases">
        <title>The deep terrestrial virosphere.</title>
        <authorList>
            <person name="Holmfeldt K."/>
            <person name="Nilsson E."/>
            <person name="Simone D."/>
            <person name="Lopez-Fernandez M."/>
            <person name="Wu X."/>
            <person name="de Brujin I."/>
            <person name="Lundin D."/>
            <person name="Andersson A."/>
            <person name="Bertilsson S."/>
            <person name="Dopson M."/>
        </authorList>
    </citation>
    <scope>NUCLEOTIDE SEQUENCE</scope>
    <source>
        <strain evidence="2">MM415A02162</strain>
        <strain evidence="3">MM415B02872</strain>
        <strain evidence="1">TM448A04617</strain>
    </source>
</reference>
<name>A0A6H2A2A8_9ZZZZ</name>
<proteinExistence type="predicted"/>
<accession>A0A6H2A2A8</accession>